<proteinExistence type="predicted"/>
<dbReference type="Proteomes" id="UP001176941">
    <property type="component" value="Chromosome X"/>
</dbReference>
<keyword evidence="3" id="KW-1185">Reference proteome</keyword>
<reference evidence="2" key="1">
    <citation type="submission" date="2023-04" db="EMBL/GenBank/DDBJ databases">
        <authorList>
            <consortium name="ELIXIR-Norway"/>
        </authorList>
    </citation>
    <scope>NUCLEOTIDE SEQUENCE [LARGE SCALE GENOMIC DNA]</scope>
</reference>
<organism evidence="2 3">
    <name type="scientific">Rangifer tarandus platyrhynchus</name>
    <name type="common">Svalbard reindeer</name>
    <dbReference type="NCBI Taxonomy" id="3082113"/>
    <lineage>
        <taxon>Eukaryota</taxon>
        <taxon>Metazoa</taxon>
        <taxon>Chordata</taxon>
        <taxon>Craniata</taxon>
        <taxon>Vertebrata</taxon>
        <taxon>Euteleostomi</taxon>
        <taxon>Mammalia</taxon>
        <taxon>Eutheria</taxon>
        <taxon>Laurasiatheria</taxon>
        <taxon>Artiodactyla</taxon>
        <taxon>Ruminantia</taxon>
        <taxon>Pecora</taxon>
        <taxon>Cervidae</taxon>
        <taxon>Odocoileinae</taxon>
        <taxon>Rangifer</taxon>
    </lineage>
</organism>
<feature type="transmembrane region" description="Helical" evidence="1">
    <location>
        <begin position="121"/>
        <end position="140"/>
    </location>
</feature>
<sequence>MQPDFPGGRSKASFPGQSLLWVHIKSYGLVSKTGILCLVFPKFSVPLLSPGRGGDLYFSTPFLSPIEALVLHSLPTLRQLRNWASLDLSKRNGEGTLGRRDINEPGYGVALERQARVAERLVYRGVPVLLVIVMGVPFPGSGMGVDRVHSGGFSSISFF</sequence>
<gene>
    <name evidence="2" type="ORF">MRATA1EN1_LOCUS29449</name>
</gene>
<evidence type="ECO:0000313" key="2">
    <source>
        <dbReference type="EMBL" id="CAI9180487.1"/>
    </source>
</evidence>
<keyword evidence="1" id="KW-0472">Membrane</keyword>
<evidence type="ECO:0000256" key="1">
    <source>
        <dbReference type="SAM" id="Phobius"/>
    </source>
</evidence>
<name>A0ABN9A2M3_RANTA</name>
<accession>A0ABN9A2M3</accession>
<dbReference type="EMBL" id="OX460343">
    <property type="protein sequence ID" value="CAI9180487.1"/>
    <property type="molecule type" value="Genomic_DNA"/>
</dbReference>
<protein>
    <submittedName>
        <fullName evidence="2">Uncharacterized protein</fullName>
    </submittedName>
</protein>
<keyword evidence="1" id="KW-0812">Transmembrane</keyword>
<keyword evidence="1" id="KW-1133">Transmembrane helix</keyword>
<evidence type="ECO:0000313" key="3">
    <source>
        <dbReference type="Proteomes" id="UP001176941"/>
    </source>
</evidence>